<evidence type="ECO:0000313" key="3">
    <source>
        <dbReference type="Proteomes" id="UP001057868"/>
    </source>
</evidence>
<reference evidence="2" key="1">
    <citation type="journal article" date="2023" name="Int. J. Syst. Evol. Microbiol.">
        <title>&lt;i&gt;Clostridium folliculivorans&lt;/i&gt; sp. nov., isolated from soil samples of an organic paddy in Japan.</title>
        <authorList>
            <person name="Tazawa J."/>
            <person name="Kobayashi H."/>
            <person name="Tanizawa Y."/>
            <person name="Uchino A."/>
            <person name="Tanaka F."/>
            <person name="Urashima Y."/>
            <person name="Miura S."/>
            <person name="Sakamoto M."/>
            <person name="Ohkuma M."/>
            <person name="Tohno M."/>
        </authorList>
    </citation>
    <scope>NUCLEOTIDE SEQUENCE</scope>
    <source>
        <strain evidence="2">D1-1</strain>
    </source>
</reference>
<evidence type="ECO:0000313" key="2">
    <source>
        <dbReference type="EMBL" id="GKU27207.1"/>
    </source>
</evidence>
<keyword evidence="3" id="KW-1185">Reference proteome</keyword>
<comment type="caution">
    <text evidence="2">The sequence shown here is derived from an EMBL/GenBank/DDBJ whole genome shotgun (WGS) entry which is preliminary data.</text>
</comment>
<keyword evidence="1" id="KW-1133">Transmembrane helix</keyword>
<dbReference type="AlphaFoldDB" id="A0A9W5Y6A6"/>
<name>A0A9W5Y6A6_9CLOT</name>
<sequence>MRRYKKIYIIIILAFFMTAAMSTGTYAFLTDRNSNEKNTITTGEYPKPFIRIYASIGPLYSGYFKKLKIDESPSYNTWLDNACTYILRDLDGKAPGEAIGTGYAQFKNIPSDNKSIGSKSDISSPEFKNWDGGKLNCNGGEEYGTLVHNIIAIGTPISNGLNYGKIKLNDATIEITQRDVFQSTSKKDANNKYNEYTLANESTNLSIDKNRNRVVTYDYKEGKYERTGTTANNKYTPADQADLIIFDAGNNGYSTSDLLGGNANQFDKLEALLNGKMPYAYKKGNAWSTDWIGKMNDIVLKYMSPKGDINCKLDRTEFTATFKYNDYQVPIQKYIINY</sequence>
<dbReference type="Proteomes" id="UP001057868">
    <property type="component" value="Unassembled WGS sequence"/>
</dbReference>
<proteinExistence type="predicted"/>
<feature type="transmembrane region" description="Helical" evidence="1">
    <location>
        <begin position="7"/>
        <end position="29"/>
    </location>
</feature>
<keyword evidence="1" id="KW-0472">Membrane</keyword>
<dbReference type="RefSeq" id="WP_261854077.1">
    <property type="nucleotide sequence ID" value="NZ_BQXY01000010.1"/>
</dbReference>
<organism evidence="2 3">
    <name type="scientific">Clostridium folliculivorans</name>
    <dbReference type="NCBI Taxonomy" id="2886038"/>
    <lineage>
        <taxon>Bacteria</taxon>
        <taxon>Bacillati</taxon>
        <taxon>Bacillota</taxon>
        <taxon>Clostridia</taxon>
        <taxon>Eubacteriales</taxon>
        <taxon>Clostridiaceae</taxon>
        <taxon>Clostridium</taxon>
    </lineage>
</organism>
<keyword evidence="1" id="KW-0812">Transmembrane</keyword>
<gene>
    <name evidence="2" type="ORF">CFOLD11_40340</name>
</gene>
<evidence type="ECO:0000256" key="1">
    <source>
        <dbReference type="SAM" id="Phobius"/>
    </source>
</evidence>
<accession>A0A9W5Y6A6</accession>
<dbReference type="EMBL" id="BQXY01000010">
    <property type="protein sequence ID" value="GKU27207.1"/>
    <property type="molecule type" value="Genomic_DNA"/>
</dbReference>
<protein>
    <submittedName>
        <fullName evidence="2">Uncharacterized protein</fullName>
    </submittedName>
</protein>